<dbReference type="EMBL" id="JAJSOF020000003">
    <property type="protein sequence ID" value="KAJ4448871.1"/>
    <property type="molecule type" value="Genomic_DNA"/>
</dbReference>
<accession>A0ABQ8TQA1</accession>
<organism evidence="2 3">
    <name type="scientific">Periplaneta americana</name>
    <name type="common">American cockroach</name>
    <name type="synonym">Blatta americana</name>
    <dbReference type="NCBI Taxonomy" id="6978"/>
    <lineage>
        <taxon>Eukaryota</taxon>
        <taxon>Metazoa</taxon>
        <taxon>Ecdysozoa</taxon>
        <taxon>Arthropoda</taxon>
        <taxon>Hexapoda</taxon>
        <taxon>Insecta</taxon>
        <taxon>Pterygota</taxon>
        <taxon>Neoptera</taxon>
        <taxon>Polyneoptera</taxon>
        <taxon>Dictyoptera</taxon>
        <taxon>Blattodea</taxon>
        <taxon>Blattoidea</taxon>
        <taxon>Blattidae</taxon>
        <taxon>Blattinae</taxon>
        <taxon>Periplaneta</taxon>
    </lineage>
</organism>
<keyword evidence="3" id="KW-1185">Reference proteome</keyword>
<name>A0ABQ8TQA1_PERAM</name>
<reference evidence="2 3" key="1">
    <citation type="journal article" date="2022" name="Allergy">
        <title>Genome assembly and annotation of Periplaneta americana reveal a comprehensive cockroach allergen profile.</title>
        <authorList>
            <person name="Wang L."/>
            <person name="Xiong Q."/>
            <person name="Saelim N."/>
            <person name="Wang L."/>
            <person name="Nong W."/>
            <person name="Wan A.T."/>
            <person name="Shi M."/>
            <person name="Liu X."/>
            <person name="Cao Q."/>
            <person name="Hui J.H.L."/>
            <person name="Sookrung N."/>
            <person name="Leung T.F."/>
            <person name="Tungtrongchitr A."/>
            <person name="Tsui S.K.W."/>
        </authorList>
    </citation>
    <scope>NUCLEOTIDE SEQUENCE [LARGE SCALE GENOMIC DNA]</scope>
    <source>
        <strain evidence="2">PWHHKU_190912</strain>
    </source>
</reference>
<sequence>MKMNLKREDRKMNKQQDITYVTSKGAIVEGKFLHPLPLLPEGMFPIVEGKFLQPLPLLPEGMFPIVEGKFLHPLPLLPEGMFPIVEGKFLHPLPLLPEGMFPIVEGKFLHPLPLLPEGMFPIVEGKFLHPLPLLPEGMFPIVEGKFLHPLPLLPEGMFPIVEGKFLHPLPLLPEGMFPIVEVGLTTSSKRAMLDWEKTPMNMILKFYPIRGHSFLPCDRAFGTLKRGKNKIDHIYNIEQITEIIEKSSSKFEVKRVKANDVVNFKDWWRKFYKLSSMSDSSYGRGVSKDKKNYKRSGDSKDRSKSTEYSSQHGK</sequence>
<proteinExistence type="predicted"/>
<comment type="caution">
    <text evidence="2">The sequence shown here is derived from an EMBL/GenBank/DDBJ whole genome shotgun (WGS) entry which is preliminary data.</text>
</comment>
<protein>
    <submittedName>
        <fullName evidence="2">Uncharacterized protein</fullName>
    </submittedName>
</protein>
<dbReference type="Proteomes" id="UP001148838">
    <property type="component" value="Unassembled WGS sequence"/>
</dbReference>
<feature type="region of interest" description="Disordered" evidence="1">
    <location>
        <begin position="278"/>
        <end position="314"/>
    </location>
</feature>
<feature type="compositionally biased region" description="Basic and acidic residues" evidence="1">
    <location>
        <begin position="286"/>
        <end position="305"/>
    </location>
</feature>
<evidence type="ECO:0000313" key="2">
    <source>
        <dbReference type="EMBL" id="KAJ4448871.1"/>
    </source>
</evidence>
<evidence type="ECO:0000313" key="3">
    <source>
        <dbReference type="Proteomes" id="UP001148838"/>
    </source>
</evidence>
<evidence type="ECO:0000256" key="1">
    <source>
        <dbReference type="SAM" id="MobiDB-lite"/>
    </source>
</evidence>
<gene>
    <name evidence="2" type="ORF">ANN_00262</name>
</gene>